<keyword evidence="1" id="KW-0812">Transmembrane</keyword>
<dbReference type="Proteomes" id="UP001163739">
    <property type="component" value="Chromosome"/>
</dbReference>
<dbReference type="RefSeq" id="WP_265046484.1">
    <property type="nucleotide sequence ID" value="NZ_CP100390.1"/>
</dbReference>
<dbReference type="PANTHER" id="PTHR38684:SF1">
    <property type="entry name" value="PROTEIN AMPE"/>
    <property type="match status" value="1"/>
</dbReference>
<dbReference type="PANTHER" id="PTHR38684">
    <property type="entry name" value="PROTEIN AMPE"/>
    <property type="match status" value="1"/>
</dbReference>
<keyword evidence="1" id="KW-0472">Membrane</keyword>
<gene>
    <name evidence="2" type="primary">ampE</name>
    <name evidence="2" type="ORF">NKI27_13060</name>
</gene>
<dbReference type="InterPro" id="IPR052966">
    <property type="entry name" value="Beta-lactamase_Reg"/>
</dbReference>
<reference evidence="2" key="1">
    <citation type="submission" date="2022-06" db="EMBL/GenBank/DDBJ databases">
        <title>Alkalimarinus sp. nov., isolated from gut of a Alitta virens.</title>
        <authorList>
            <person name="Yang A.I."/>
            <person name="Shin N.-R."/>
        </authorList>
    </citation>
    <scope>NUCLEOTIDE SEQUENCE</scope>
    <source>
        <strain evidence="2">A2M4</strain>
    </source>
</reference>
<dbReference type="EMBL" id="CP100390">
    <property type="protein sequence ID" value="UZE94992.1"/>
    <property type="molecule type" value="Genomic_DNA"/>
</dbReference>
<organism evidence="2 3">
    <name type="scientific">Alkalimarinus alittae</name>
    <dbReference type="NCBI Taxonomy" id="2961619"/>
    <lineage>
        <taxon>Bacteria</taxon>
        <taxon>Pseudomonadati</taxon>
        <taxon>Pseudomonadota</taxon>
        <taxon>Gammaproteobacteria</taxon>
        <taxon>Alteromonadales</taxon>
        <taxon>Alteromonadaceae</taxon>
        <taxon>Alkalimarinus</taxon>
    </lineage>
</organism>
<name>A0ABY6MYR4_9ALTE</name>
<dbReference type="InterPro" id="IPR031347">
    <property type="entry name" value="AmpE"/>
</dbReference>
<keyword evidence="1" id="KW-1133">Transmembrane helix</keyword>
<keyword evidence="3" id="KW-1185">Reference proteome</keyword>
<protein>
    <submittedName>
        <fullName evidence="2">Regulatory signaling modulator protein AmpE</fullName>
    </submittedName>
</protein>
<dbReference type="Pfam" id="PF17113">
    <property type="entry name" value="AmpE"/>
    <property type="match status" value="1"/>
</dbReference>
<proteinExistence type="predicted"/>
<evidence type="ECO:0000256" key="1">
    <source>
        <dbReference type="SAM" id="Phobius"/>
    </source>
</evidence>
<evidence type="ECO:0000313" key="3">
    <source>
        <dbReference type="Proteomes" id="UP001163739"/>
    </source>
</evidence>
<feature type="transmembrane region" description="Helical" evidence="1">
    <location>
        <begin position="46"/>
        <end position="66"/>
    </location>
</feature>
<sequence length="294" mass="32718">MSLIALLISYFLQQKMDLPLSSQFDRITLKILRPDHFSIMAKRNSAAFLLLLLILLAYFSFSYVLFFLVEGTLWGFTTLLLEIAVLLFTLGKKGFKDSLASYLSAWTRGDFDAASFKQQELSGVNARLLRNPAMMQNEVSSAFLYHNFNRFFVITFWFVVGGPAMAVVARVADLVAQHSSHQLRRVAIKVNRALEWLPARLLGVTFTLVGNFKGSISVCVKYLGDVSTDTPTVLRDVAACAIDSFYIDDVTGANKDPGRLIVRGVDSISGVRGLLSRSMAFWLGVFALIVIVSY</sequence>
<accession>A0ABY6MYR4</accession>
<evidence type="ECO:0000313" key="2">
    <source>
        <dbReference type="EMBL" id="UZE94992.1"/>
    </source>
</evidence>
<feature type="transmembrane region" description="Helical" evidence="1">
    <location>
        <begin position="151"/>
        <end position="172"/>
    </location>
</feature>
<feature type="transmembrane region" description="Helical" evidence="1">
    <location>
        <begin position="72"/>
        <end position="91"/>
    </location>
</feature>
<feature type="transmembrane region" description="Helical" evidence="1">
    <location>
        <begin position="274"/>
        <end position="292"/>
    </location>
</feature>